<keyword evidence="3" id="KW-1185">Reference proteome</keyword>
<feature type="compositionally biased region" description="Low complexity" evidence="1">
    <location>
        <begin position="32"/>
        <end position="43"/>
    </location>
</feature>
<dbReference type="Proteomes" id="UP001292094">
    <property type="component" value="Unassembled WGS sequence"/>
</dbReference>
<organism evidence="2 3">
    <name type="scientific">Petrolisthes manimaculis</name>
    <dbReference type="NCBI Taxonomy" id="1843537"/>
    <lineage>
        <taxon>Eukaryota</taxon>
        <taxon>Metazoa</taxon>
        <taxon>Ecdysozoa</taxon>
        <taxon>Arthropoda</taxon>
        <taxon>Crustacea</taxon>
        <taxon>Multicrustacea</taxon>
        <taxon>Malacostraca</taxon>
        <taxon>Eumalacostraca</taxon>
        <taxon>Eucarida</taxon>
        <taxon>Decapoda</taxon>
        <taxon>Pleocyemata</taxon>
        <taxon>Anomura</taxon>
        <taxon>Galatheoidea</taxon>
        <taxon>Porcellanidae</taxon>
        <taxon>Petrolisthes</taxon>
    </lineage>
</organism>
<gene>
    <name evidence="2" type="ORF">Pmani_032100</name>
</gene>
<reference evidence="2" key="1">
    <citation type="submission" date="2023-11" db="EMBL/GenBank/DDBJ databases">
        <title>Genome assemblies of two species of porcelain crab, Petrolisthes cinctipes and Petrolisthes manimaculis (Anomura: Porcellanidae).</title>
        <authorList>
            <person name="Angst P."/>
        </authorList>
    </citation>
    <scope>NUCLEOTIDE SEQUENCE</scope>
    <source>
        <strain evidence="2">PB745_02</strain>
        <tissue evidence="2">Gill</tissue>
    </source>
</reference>
<evidence type="ECO:0000313" key="2">
    <source>
        <dbReference type="EMBL" id="KAK4295322.1"/>
    </source>
</evidence>
<comment type="caution">
    <text evidence="2">The sequence shown here is derived from an EMBL/GenBank/DDBJ whole genome shotgun (WGS) entry which is preliminary data.</text>
</comment>
<feature type="region of interest" description="Disordered" evidence="1">
    <location>
        <begin position="27"/>
        <end position="51"/>
    </location>
</feature>
<name>A0AAE1TRR7_9EUCA</name>
<proteinExistence type="predicted"/>
<evidence type="ECO:0000313" key="3">
    <source>
        <dbReference type="Proteomes" id="UP001292094"/>
    </source>
</evidence>
<evidence type="ECO:0000256" key="1">
    <source>
        <dbReference type="SAM" id="MobiDB-lite"/>
    </source>
</evidence>
<protein>
    <submittedName>
        <fullName evidence="2">Uncharacterized protein</fullName>
    </submittedName>
</protein>
<dbReference type="EMBL" id="JAWZYT010004103">
    <property type="protein sequence ID" value="KAK4295322.1"/>
    <property type="molecule type" value="Genomic_DNA"/>
</dbReference>
<dbReference type="AlphaFoldDB" id="A0AAE1TRR7"/>
<sequence>MGVSPIIALKCLSCEGEETQCYWQASKKADRSGSASKVVSAGGKKQRDQNASLGLAARDVGSCDVPVYNLMFYSYSPPGCQGEEEGTPTQRTTQLDKEWMQCVASVLVGDEARQVSLQKKSGVPPGLTSS</sequence>
<accession>A0AAE1TRR7</accession>